<dbReference type="FunFam" id="3.40.50.300:FF:000006">
    <property type="entry name" value="DNA-binding transcriptional regulator NtrC"/>
    <property type="match status" value="1"/>
</dbReference>
<evidence type="ECO:0000313" key="8">
    <source>
        <dbReference type="EMBL" id="PQB07494.1"/>
    </source>
</evidence>
<dbReference type="GO" id="GO:0043565">
    <property type="term" value="F:sequence-specific DNA binding"/>
    <property type="evidence" value="ECO:0007669"/>
    <property type="project" value="InterPro"/>
</dbReference>
<dbReference type="SMART" id="SM00382">
    <property type="entry name" value="AAA"/>
    <property type="match status" value="1"/>
</dbReference>
<dbReference type="PROSITE" id="PS00675">
    <property type="entry name" value="SIGMA54_INTERACT_1"/>
    <property type="match status" value="1"/>
</dbReference>
<dbReference type="PANTHER" id="PTHR32071">
    <property type="entry name" value="TRANSCRIPTIONAL REGULATORY PROTEIN"/>
    <property type="match status" value="1"/>
</dbReference>
<evidence type="ECO:0000313" key="9">
    <source>
        <dbReference type="Proteomes" id="UP000239522"/>
    </source>
</evidence>
<dbReference type="InterPro" id="IPR058031">
    <property type="entry name" value="AAA_lid_NorR"/>
</dbReference>
<organism evidence="8 9">
    <name type="scientific">Polaribacter filamentus</name>
    <dbReference type="NCBI Taxonomy" id="53483"/>
    <lineage>
        <taxon>Bacteria</taxon>
        <taxon>Pseudomonadati</taxon>
        <taxon>Bacteroidota</taxon>
        <taxon>Flavobacteriia</taxon>
        <taxon>Flavobacteriales</taxon>
        <taxon>Flavobacteriaceae</taxon>
    </lineage>
</organism>
<dbReference type="InterPro" id="IPR001789">
    <property type="entry name" value="Sig_transdc_resp-reg_receiver"/>
</dbReference>
<keyword evidence="1" id="KW-0547">Nucleotide-binding</keyword>
<dbReference type="InterPro" id="IPR027417">
    <property type="entry name" value="P-loop_NTPase"/>
</dbReference>
<dbReference type="GO" id="GO:0006355">
    <property type="term" value="P:regulation of DNA-templated transcription"/>
    <property type="evidence" value="ECO:0007669"/>
    <property type="project" value="InterPro"/>
</dbReference>
<dbReference type="CDD" id="cd00009">
    <property type="entry name" value="AAA"/>
    <property type="match status" value="1"/>
</dbReference>
<dbReference type="PROSITE" id="PS50045">
    <property type="entry name" value="SIGMA54_INTERACT_4"/>
    <property type="match status" value="1"/>
</dbReference>
<dbReference type="GO" id="GO:0000160">
    <property type="term" value="P:phosphorelay signal transduction system"/>
    <property type="evidence" value="ECO:0007669"/>
    <property type="project" value="InterPro"/>
</dbReference>
<dbReference type="Gene3D" id="3.40.50.2300">
    <property type="match status" value="1"/>
</dbReference>
<dbReference type="PANTHER" id="PTHR32071:SF57">
    <property type="entry name" value="C4-DICARBOXYLATE TRANSPORT TRANSCRIPTIONAL REGULATORY PROTEIN DCTD"/>
    <property type="match status" value="1"/>
</dbReference>
<keyword evidence="4" id="KW-0804">Transcription</keyword>
<dbReference type="Pfam" id="PF02954">
    <property type="entry name" value="HTH_8"/>
    <property type="match status" value="1"/>
</dbReference>
<dbReference type="OrthoDB" id="5401077at2"/>
<gene>
    <name evidence="8" type="ORF">BST83_10225</name>
</gene>
<proteinExistence type="predicted"/>
<dbReference type="Pfam" id="PF25601">
    <property type="entry name" value="AAA_lid_14"/>
    <property type="match status" value="1"/>
</dbReference>
<dbReference type="PROSITE" id="PS50110">
    <property type="entry name" value="RESPONSE_REGULATORY"/>
    <property type="match status" value="1"/>
</dbReference>
<evidence type="ECO:0000259" key="7">
    <source>
        <dbReference type="PROSITE" id="PS50110"/>
    </source>
</evidence>
<accession>A0A2S7KXV6</accession>
<dbReference type="InterPro" id="IPR011006">
    <property type="entry name" value="CheY-like_superfamily"/>
</dbReference>
<reference evidence="8 9" key="1">
    <citation type="submission" date="2016-11" db="EMBL/GenBank/DDBJ databases">
        <title>Trade-off between light-utilization and light-protection in marine flavobacteria.</title>
        <authorList>
            <person name="Kumagai Y."/>
        </authorList>
    </citation>
    <scope>NUCLEOTIDE SEQUENCE [LARGE SCALE GENOMIC DNA]</scope>
    <source>
        <strain evidence="8 9">ATCC 700397</strain>
    </source>
</reference>
<dbReference type="InterPro" id="IPR002078">
    <property type="entry name" value="Sigma_54_int"/>
</dbReference>
<evidence type="ECO:0000256" key="5">
    <source>
        <dbReference type="PROSITE-ProRule" id="PRU00169"/>
    </source>
</evidence>
<dbReference type="InterPro" id="IPR025944">
    <property type="entry name" value="Sigma_54_int_dom_CS"/>
</dbReference>
<evidence type="ECO:0000256" key="3">
    <source>
        <dbReference type="ARBA" id="ARBA00023015"/>
    </source>
</evidence>
<sequence length="458" mass="52281">MEVLILDDEIGFTEELFEFFKNSGYKAYEANTVKKAREILSSQKIDLLILDVRIPGVSGLDILKEVKIKFPKMEVIVVSAHGDMDTVIKAIRFGAFDYLRKPFRHLDMQIAIQRTQKFHELNQKINHLEEKNSLISKSLKEKIDRQFIGVSPQIQKVLKQSLLAGNYADANVLITGESGTGKENIARIIHHSSSRRDHELLAVNSNAITGSLLESEFFGHKKGSFTGANADKIGYFEFCDKGTLFLDEIADMPFNLQAKLLRSIEEKVVIRVGDTKPIHTDFRIISATNVNIEENVNKKKFRLDLLHRLNTLHIHIPPLRERRSDIKPLLIYFINSFKIKFNKPNLKIDNIIFKGLMKYNFPGNVRELRNMVERAVILCEGELLGADDFPIESKKASEIENNSDSLNLKSVEVNLIKKALKATKYNQKSTAEILGISRDALIRKMKKHEINKHSQEES</sequence>
<dbReference type="Pfam" id="PF00072">
    <property type="entry name" value="Response_reg"/>
    <property type="match status" value="1"/>
</dbReference>
<dbReference type="InterPro" id="IPR025662">
    <property type="entry name" value="Sigma_54_int_dom_ATP-bd_1"/>
</dbReference>
<evidence type="ECO:0000256" key="2">
    <source>
        <dbReference type="ARBA" id="ARBA00022840"/>
    </source>
</evidence>
<keyword evidence="8" id="KW-0238">DNA-binding</keyword>
<evidence type="ECO:0000259" key="6">
    <source>
        <dbReference type="PROSITE" id="PS50045"/>
    </source>
</evidence>
<keyword evidence="2" id="KW-0067">ATP-binding</keyword>
<dbReference type="SUPFAM" id="SSF46689">
    <property type="entry name" value="Homeodomain-like"/>
    <property type="match status" value="1"/>
</dbReference>
<dbReference type="Gene3D" id="3.40.50.300">
    <property type="entry name" value="P-loop containing nucleotide triphosphate hydrolases"/>
    <property type="match status" value="1"/>
</dbReference>
<dbReference type="EMBL" id="MQUA01000013">
    <property type="protein sequence ID" value="PQB07494.1"/>
    <property type="molecule type" value="Genomic_DNA"/>
</dbReference>
<dbReference type="InterPro" id="IPR003593">
    <property type="entry name" value="AAA+_ATPase"/>
</dbReference>
<dbReference type="InterPro" id="IPR009057">
    <property type="entry name" value="Homeodomain-like_sf"/>
</dbReference>
<dbReference type="Gene3D" id="1.10.8.60">
    <property type="match status" value="1"/>
</dbReference>
<feature type="modified residue" description="4-aspartylphosphate" evidence="5">
    <location>
        <position position="51"/>
    </location>
</feature>
<dbReference type="SMART" id="SM00448">
    <property type="entry name" value="REC"/>
    <property type="match status" value="1"/>
</dbReference>
<dbReference type="AlphaFoldDB" id="A0A2S7KXV6"/>
<name>A0A2S7KXV6_9FLAO</name>
<dbReference type="InterPro" id="IPR002197">
    <property type="entry name" value="HTH_Fis"/>
</dbReference>
<feature type="domain" description="Sigma-54 factor interaction" evidence="6">
    <location>
        <begin position="147"/>
        <end position="377"/>
    </location>
</feature>
<protein>
    <submittedName>
        <fullName evidence="8">DNA-binding response regulator</fullName>
    </submittedName>
</protein>
<keyword evidence="5" id="KW-0597">Phosphoprotein</keyword>
<dbReference type="SUPFAM" id="SSF52540">
    <property type="entry name" value="P-loop containing nucleoside triphosphate hydrolases"/>
    <property type="match status" value="1"/>
</dbReference>
<keyword evidence="9" id="KW-1185">Reference proteome</keyword>
<dbReference type="GO" id="GO:0005524">
    <property type="term" value="F:ATP binding"/>
    <property type="evidence" value="ECO:0007669"/>
    <property type="project" value="UniProtKB-KW"/>
</dbReference>
<dbReference type="PRINTS" id="PR01590">
    <property type="entry name" value="HTHFIS"/>
</dbReference>
<dbReference type="Pfam" id="PF00158">
    <property type="entry name" value="Sigma54_activat"/>
    <property type="match status" value="1"/>
</dbReference>
<evidence type="ECO:0000256" key="1">
    <source>
        <dbReference type="ARBA" id="ARBA00022741"/>
    </source>
</evidence>
<dbReference type="PROSITE" id="PS00688">
    <property type="entry name" value="SIGMA54_INTERACT_3"/>
    <property type="match status" value="1"/>
</dbReference>
<dbReference type="SUPFAM" id="SSF52172">
    <property type="entry name" value="CheY-like"/>
    <property type="match status" value="1"/>
</dbReference>
<comment type="caution">
    <text evidence="8">The sequence shown here is derived from an EMBL/GenBank/DDBJ whole genome shotgun (WGS) entry which is preliminary data.</text>
</comment>
<dbReference type="Gene3D" id="1.10.10.60">
    <property type="entry name" value="Homeodomain-like"/>
    <property type="match status" value="1"/>
</dbReference>
<dbReference type="Proteomes" id="UP000239522">
    <property type="component" value="Unassembled WGS sequence"/>
</dbReference>
<feature type="domain" description="Response regulatory" evidence="7">
    <location>
        <begin position="2"/>
        <end position="116"/>
    </location>
</feature>
<keyword evidence="3" id="KW-0805">Transcription regulation</keyword>
<evidence type="ECO:0000256" key="4">
    <source>
        <dbReference type="ARBA" id="ARBA00023163"/>
    </source>
</evidence>